<accession>A0AAU8IP55</accession>
<dbReference type="CDD" id="cd00090">
    <property type="entry name" value="HTH_ARSR"/>
    <property type="match status" value="1"/>
</dbReference>
<dbReference type="InterPro" id="IPR011991">
    <property type="entry name" value="ArsR-like_HTH"/>
</dbReference>
<dbReference type="PANTHER" id="PTHR33164:SF99">
    <property type="entry name" value="MARR FAMILY REGULATORY PROTEIN"/>
    <property type="match status" value="1"/>
</dbReference>
<dbReference type="PROSITE" id="PS50995">
    <property type="entry name" value="HTH_MARR_2"/>
    <property type="match status" value="1"/>
</dbReference>
<evidence type="ECO:0000259" key="1">
    <source>
        <dbReference type="PROSITE" id="PS50995"/>
    </source>
</evidence>
<dbReference type="GO" id="GO:0006950">
    <property type="term" value="P:response to stress"/>
    <property type="evidence" value="ECO:0007669"/>
    <property type="project" value="TreeGrafter"/>
</dbReference>
<organism evidence="2">
    <name type="scientific">Streptomyces tabacisoli</name>
    <dbReference type="NCBI Taxonomy" id="3156398"/>
    <lineage>
        <taxon>Bacteria</taxon>
        <taxon>Bacillati</taxon>
        <taxon>Actinomycetota</taxon>
        <taxon>Actinomycetes</taxon>
        <taxon>Kitasatosporales</taxon>
        <taxon>Streptomycetaceae</taxon>
        <taxon>Streptomyces</taxon>
    </lineage>
</organism>
<name>A0AAU8IP55_9ACTN</name>
<proteinExistence type="predicted"/>
<dbReference type="Pfam" id="PF12802">
    <property type="entry name" value="MarR_2"/>
    <property type="match status" value="1"/>
</dbReference>
<protein>
    <submittedName>
        <fullName evidence="2">MarR family winged helix-turn-helix transcriptional regulator</fullName>
    </submittedName>
</protein>
<evidence type="ECO:0000313" key="2">
    <source>
        <dbReference type="EMBL" id="XCJ69979.1"/>
    </source>
</evidence>
<gene>
    <name evidence="2" type="ORF">ABII15_08365</name>
</gene>
<feature type="domain" description="HTH marR-type" evidence="1">
    <location>
        <begin position="1"/>
        <end position="132"/>
    </location>
</feature>
<dbReference type="EMBL" id="CP159534">
    <property type="protein sequence ID" value="XCJ69979.1"/>
    <property type="molecule type" value="Genomic_DNA"/>
</dbReference>
<dbReference type="InterPro" id="IPR000835">
    <property type="entry name" value="HTH_MarR-typ"/>
</dbReference>
<reference evidence="2" key="1">
    <citation type="submission" date="2024-06" db="EMBL/GenBank/DDBJ databases">
        <title>Streptomyces sp. strain HUAS MG91 genome sequences.</title>
        <authorList>
            <person name="Mo P."/>
        </authorList>
    </citation>
    <scope>NUCLEOTIDE SEQUENCE</scope>
    <source>
        <strain evidence="2">HUAS MG91</strain>
    </source>
</reference>
<dbReference type="InterPro" id="IPR036390">
    <property type="entry name" value="WH_DNA-bd_sf"/>
</dbReference>
<dbReference type="Gene3D" id="1.10.10.10">
    <property type="entry name" value="Winged helix-like DNA-binding domain superfamily/Winged helix DNA-binding domain"/>
    <property type="match status" value="1"/>
</dbReference>
<dbReference type="InterPro" id="IPR039422">
    <property type="entry name" value="MarR/SlyA-like"/>
</dbReference>
<dbReference type="AlphaFoldDB" id="A0AAU8IP55"/>
<sequence>MAYETKRAPCGSWTTASEGVVARGFDGLRPVHGFAFSRLSAGDATATELAAHLGVTQQAASRLVDEMVRKGYVERQPHPHDARARLLVLTERGRACTRAAEEAAGDAVLPWVERLGEGQVRALAAQLLALAPGGPVRPIW</sequence>
<dbReference type="GO" id="GO:0003700">
    <property type="term" value="F:DNA-binding transcription factor activity"/>
    <property type="evidence" value="ECO:0007669"/>
    <property type="project" value="InterPro"/>
</dbReference>
<dbReference type="PANTHER" id="PTHR33164">
    <property type="entry name" value="TRANSCRIPTIONAL REGULATOR, MARR FAMILY"/>
    <property type="match status" value="1"/>
</dbReference>
<dbReference type="KEGG" id="stac:ABII15_08365"/>
<dbReference type="RefSeq" id="WP_353941640.1">
    <property type="nucleotide sequence ID" value="NZ_CP159534.1"/>
</dbReference>
<dbReference type="SMART" id="SM00347">
    <property type="entry name" value="HTH_MARR"/>
    <property type="match status" value="1"/>
</dbReference>
<dbReference type="InterPro" id="IPR036388">
    <property type="entry name" value="WH-like_DNA-bd_sf"/>
</dbReference>
<dbReference type="PRINTS" id="PR00598">
    <property type="entry name" value="HTHMARR"/>
</dbReference>
<dbReference type="SUPFAM" id="SSF46785">
    <property type="entry name" value="Winged helix' DNA-binding domain"/>
    <property type="match status" value="1"/>
</dbReference>